<dbReference type="HOGENOM" id="CLU_142986_2_0_1"/>
<keyword evidence="2" id="KW-1185">Reference proteome</keyword>
<proteinExistence type="predicted"/>
<dbReference type="EMBL" id="KB908493">
    <property type="protein sequence ID" value="EOA90058.1"/>
    <property type="molecule type" value="Genomic_DNA"/>
</dbReference>
<gene>
    <name evidence="1" type="ORF">SETTUDRAFT_25345</name>
</gene>
<dbReference type="Pfam" id="PF11093">
    <property type="entry name" value="Mitochondr_Som1"/>
    <property type="match status" value="1"/>
</dbReference>
<organism evidence="1 2">
    <name type="scientific">Exserohilum turcicum (strain 28A)</name>
    <name type="common">Northern leaf blight fungus</name>
    <name type="synonym">Setosphaeria turcica</name>
    <dbReference type="NCBI Taxonomy" id="671987"/>
    <lineage>
        <taxon>Eukaryota</taxon>
        <taxon>Fungi</taxon>
        <taxon>Dikarya</taxon>
        <taxon>Ascomycota</taxon>
        <taxon>Pezizomycotina</taxon>
        <taxon>Dothideomycetes</taxon>
        <taxon>Pleosporomycetidae</taxon>
        <taxon>Pleosporales</taxon>
        <taxon>Pleosporineae</taxon>
        <taxon>Pleosporaceae</taxon>
        <taxon>Exserohilum</taxon>
    </lineage>
</organism>
<dbReference type="GeneID" id="19402902"/>
<dbReference type="RefSeq" id="XP_008021815.1">
    <property type="nucleotide sequence ID" value="XM_008023624.1"/>
</dbReference>
<dbReference type="OrthoDB" id="3983163at2759"/>
<sequence length="93" mass="10110">MAPPICAIPVSELEAQVNTLPSGKARNPPITLGDCALSEFVQYKCNLQKGKDLGKEATIVCEPVVRMLRRCQRGPNVETTAWEGWKAKLQGAS</sequence>
<protein>
    <submittedName>
        <fullName evidence="1">Uncharacterized protein</fullName>
    </submittedName>
</protein>
<dbReference type="GO" id="GO:0042720">
    <property type="term" value="C:mitochondrial inner membrane peptidase complex"/>
    <property type="evidence" value="ECO:0007669"/>
    <property type="project" value="InterPro"/>
</dbReference>
<dbReference type="AlphaFoldDB" id="R0KAT0"/>
<name>R0KAT0_EXST2</name>
<evidence type="ECO:0000313" key="1">
    <source>
        <dbReference type="EMBL" id="EOA90058.1"/>
    </source>
</evidence>
<reference evidence="1 2" key="2">
    <citation type="journal article" date="2013" name="PLoS Genet.">
        <title>Comparative genome structure, secondary metabolite, and effector coding capacity across Cochliobolus pathogens.</title>
        <authorList>
            <person name="Condon B.J."/>
            <person name="Leng Y."/>
            <person name="Wu D."/>
            <person name="Bushley K.E."/>
            <person name="Ohm R.A."/>
            <person name="Otillar R."/>
            <person name="Martin J."/>
            <person name="Schackwitz W."/>
            <person name="Grimwood J."/>
            <person name="MohdZainudin N."/>
            <person name="Xue C."/>
            <person name="Wang R."/>
            <person name="Manning V.A."/>
            <person name="Dhillon B."/>
            <person name="Tu Z.J."/>
            <person name="Steffenson B.J."/>
            <person name="Salamov A."/>
            <person name="Sun H."/>
            <person name="Lowry S."/>
            <person name="LaButti K."/>
            <person name="Han J."/>
            <person name="Copeland A."/>
            <person name="Lindquist E."/>
            <person name="Barry K."/>
            <person name="Schmutz J."/>
            <person name="Baker S.E."/>
            <person name="Ciuffetti L.M."/>
            <person name="Grigoriev I.V."/>
            <person name="Zhong S."/>
            <person name="Turgeon B.G."/>
        </authorList>
    </citation>
    <scope>NUCLEOTIDE SEQUENCE [LARGE SCALE GENOMIC DNA]</scope>
    <source>
        <strain evidence="2">28A</strain>
    </source>
</reference>
<evidence type="ECO:0000313" key="2">
    <source>
        <dbReference type="Proteomes" id="UP000016935"/>
    </source>
</evidence>
<reference evidence="1 2" key="1">
    <citation type="journal article" date="2012" name="PLoS Pathog.">
        <title>Diverse lifestyles and strategies of plant pathogenesis encoded in the genomes of eighteen Dothideomycetes fungi.</title>
        <authorList>
            <person name="Ohm R.A."/>
            <person name="Feau N."/>
            <person name="Henrissat B."/>
            <person name="Schoch C.L."/>
            <person name="Horwitz B.A."/>
            <person name="Barry K.W."/>
            <person name="Condon B.J."/>
            <person name="Copeland A.C."/>
            <person name="Dhillon B."/>
            <person name="Glaser F."/>
            <person name="Hesse C.N."/>
            <person name="Kosti I."/>
            <person name="LaButti K."/>
            <person name="Lindquist E.A."/>
            <person name="Lucas S."/>
            <person name="Salamov A.A."/>
            <person name="Bradshaw R.E."/>
            <person name="Ciuffetti L."/>
            <person name="Hamelin R.C."/>
            <person name="Kema G.H.J."/>
            <person name="Lawrence C."/>
            <person name="Scott J.A."/>
            <person name="Spatafora J.W."/>
            <person name="Turgeon B.G."/>
            <person name="de Wit P.J.G.M."/>
            <person name="Zhong S."/>
            <person name="Goodwin S.B."/>
            <person name="Grigoriev I.V."/>
        </authorList>
    </citation>
    <scope>NUCLEOTIDE SEQUENCE [LARGE SCALE GENOMIC DNA]</scope>
    <source>
        <strain evidence="2">28A</strain>
    </source>
</reference>
<dbReference type="Proteomes" id="UP000016935">
    <property type="component" value="Unassembled WGS sequence"/>
</dbReference>
<dbReference type="InterPro" id="IPR024645">
    <property type="entry name" value="Mitochondr_Som1"/>
</dbReference>
<accession>R0KAT0</accession>
<dbReference type="eggNOG" id="ENOG502SG5C">
    <property type="taxonomic scope" value="Eukaryota"/>
</dbReference>